<evidence type="ECO:0000256" key="3">
    <source>
        <dbReference type="ARBA" id="ARBA00022490"/>
    </source>
</evidence>
<feature type="domain" description="C-CAP/cofactor C-like" evidence="8">
    <location>
        <begin position="264"/>
        <end position="391"/>
    </location>
</feature>
<dbReference type="Gene3D" id="1.20.58.1250">
    <property type="entry name" value="Tubulin Binding Cofactor C, N-terminal domain"/>
    <property type="match status" value="1"/>
</dbReference>
<organism evidence="9 10">
    <name type="scientific">Pseudoneurospora amorphoporcata</name>
    <dbReference type="NCBI Taxonomy" id="241081"/>
    <lineage>
        <taxon>Eukaryota</taxon>
        <taxon>Fungi</taxon>
        <taxon>Dikarya</taxon>
        <taxon>Ascomycota</taxon>
        <taxon>Pezizomycotina</taxon>
        <taxon>Sordariomycetes</taxon>
        <taxon>Sordariomycetidae</taxon>
        <taxon>Sordariales</taxon>
        <taxon>Sordariaceae</taxon>
        <taxon>Pseudoneurospora</taxon>
    </lineage>
</organism>
<keyword evidence="4" id="KW-0007">Acetylation</keyword>
<evidence type="ECO:0000259" key="8">
    <source>
        <dbReference type="PROSITE" id="PS51329"/>
    </source>
</evidence>
<proteinExistence type="inferred from homology"/>
<reference evidence="9" key="1">
    <citation type="journal article" date="2023" name="Mol. Phylogenet. Evol.">
        <title>Genome-scale phylogeny and comparative genomics of the fungal order Sordariales.</title>
        <authorList>
            <person name="Hensen N."/>
            <person name="Bonometti L."/>
            <person name="Westerberg I."/>
            <person name="Brannstrom I.O."/>
            <person name="Guillou S."/>
            <person name="Cros-Aarteil S."/>
            <person name="Calhoun S."/>
            <person name="Haridas S."/>
            <person name="Kuo A."/>
            <person name="Mondo S."/>
            <person name="Pangilinan J."/>
            <person name="Riley R."/>
            <person name="LaButti K."/>
            <person name="Andreopoulos B."/>
            <person name="Lipzen A."/>
            <person name="Chen C."/>
            <person name="Yan M."/>
            <person name="Daum C."/>
            <person name="Ng V."/>
            <person name="Clum A."/>
            <person name="Steindorff A."/>
            <person name="Ohm R.A."/>
            <person name="Martin F."/>
            <person name="Silar P."/>
            <person name="Natvig D.O."/>
            <person name="Lalanne C."/>
            <person name="Gautier V."/>
            <person name="Ament-Velasquez S.L."/>
            <person name="Kruys A."/>
            <person name="Hutchinson M.I."/>
            <person name="Powell A.J."/>
            <person name="Barry K."/>
            <person name="Miller A.N."/>
            <person name="Grigoriev I.V."/>
            <person name="Debuchy R."/>
            <person name="Gladieux P."/>
            <person name="Hiltunen Thoren M."/>
            <person name="Johannesson H."/>
        </authorList>
    </citation>
    <scope>NUCLEOTIDE SEQUENCE</scope>
    <source>
        <strain evidence="9">CBS 626.80</strain>
    </source>
</reference>
<dbReference type="PANTHER" id="PTHR15139">
    <property type="entry name" value="TUBULIN FOLDING COFACTOR C"/>
    <property type="match status" value="1"/>
</dbReference>
<evidence type="ECO:0000313" key="10">
    <source>
        <dbReference type="Proteomes" id="UP001303222"/>
    </source>
</evidence>
<dbReference type="InterPro" id="IPR016098">
    <property type="entry name" value="CAP/MinC_C"/>
</dbReference>
<evidence type="ECO:0000256" key="5">
    <source>
        <dbReference type="ARBA" id="ARBA00023186"/>
    </source>
</evidence>
<dbReference type="GO" id="GO:0007021">
    <property type="term" value="P:tubulin complex assembly"/>
    <property type="evidence" value="ECO:0007669"/>
    <property type="project" value="TreeGrafter"/>
</dbReference>
<name>A0AAN6NZQ6_9PEZI</name>
<dbReference type="PANTHER" id="PTHR15139:SF0">
    <property type="entry name" value="TUBULIN-SPECIFIC CHAPERONE C"/>
    <property type="match status" value="1"/>
</dbReference>
<sequence>MFTLNSIRGTNIRTIHVLTLLRSERRAVVDFRYCVPQSRAAYKTARYTTIPKMSALGAAHKETPKETFYRQFQGTVANLQEQISHLTNLSAVAGERQDAIEHILTGISRLSNEVSDAADYVPAYDQRTYSQALKQLTDQLNEAQAKFAPKSRFQFKKRQSPGAASGAGGGAAVANNDKTDKKKNDARYMLPQGGQDKSSSPSVIAGSEEHRDNLSKLPSFPTNSKNYNEEIAKGPAQSRVRKPSFSTARDITLSDHEKLHIILPLSASRATSAGALTNMKGCIVDMSIPTQAGGGAPFASLALKNISDSLIIAGHVDGPCHITGLRDSKVLVVARQVRIHECENVDFYLYCASRPIIEDCKGLRFAPAPKFHSADKDEKTNMWDQVDDFKWLKAEHSPNWSVLPEEQRIAEDIWKDKVPGYPGAGLDDILMTVGIGAEA</sequence>
<dbReference type="InterPro" id="IPR027684">
    <property type="entry name" value="TBCC"/>
</dbReference>
<feature type="region of interest" description="Disordered" evidence="7">
    <location>
        <begin position="148"/>
        <end position="244"/>
    </location>
</feature>
<accession>A0AAN6NZQ6</accession>
<comment type="subcellular location">
    <subcellularLocation>
        <location evidence="1">Cytoplasm</location>
    </subcellularLocation>
</comment>
<keyword evidence="10" id="KW-1185">Reference proteome</keyword>
<dbReference type="EMBL" id="MU859095">
    <property type="protein sequence ID" value="KAK3954088.1"/>
    <property type="molecule type" value="Genomic_DNA"/>
</dbReference>
<dbReference type="GO" id="GO:0005737">
    <property type="term" value="C:cytoplasm"/>
    <property type="evidence" value="ECO:0007669"/>
    <property type="project" value="UniProtKB-SubCell"/>
</dbReference>
<dbReference type="InterPro" id="IPR006599">
    <property type="entry name" value="CARP_motif"/>
</dbReference>
<evidence type="ECO:0000256" key="4">
    <source>
        <dbReference type="ARBA" id="ARBA00022990"/>
    </source>
</evidence>
<gene>
    <name evidence="9" type="ORF">QBC32DRAFT_337244</name>
</gene>
<evidence type="ECO:0000256" key="6">
    <source>
        <dbReference type="ARBA" id="ARBA00026055"/>
    </source>
</evidence>
<keyword evidence="3" id="KW-0963">Cytoplasm</keyword>
<dbReference type="Pfam" id="PF07986">
    <property type="entry name" value="TBCC"/>
    <property type="match status" value="1"/>
</dbReference>
<dbReference type="InterPro" id="IPR031925">
    <property type="entry name" value="TBCC_N"/>
</dbReference>
<dbReference type="AlphaFoldDB" id="A0AAN6NZQ6"/>
<dbReference type="FunFam" id="2.160.20.70:FF:000011">
    <property type="entry name" value="Tubulin-specific chaperone c, putative"/>
    <property type="match status" value="1"/>
</dbReference>
<evidence type="ECO:0000256" key="7">
    <source>
        <dbReference type="SAM" id="MobiDB-lite"/>
    </source>
</evidence>
<evidence type="ECO:0000256" key="2">
    <source>
        <dbReference type="ARBA" id="ARBA00008848"/>
    </source>
</evidence>
<dbReference type="GO" id="GO:0007023">
    <property type="term" value="P:post-chaperonin tubulin folding pathway"/>
    <property type="evidence" value="ECO:0007669"/>
    <property type="project" value="InterPro"/>
</dbReference>
<dbReference type="Proteomes" id="UP001303222">
    <property type="component" value="Unassembled WGS sequence"/>
</dbReference>
<comment type="subunit">
    <text evidence="6">Supercomplex made of cofactors A to E. Cofactors A and D function by capturing and stabilizing tubulin in a quasi-native conformation. Cofactor E binds to the cofactor D-tubulin complex; interaction with cofactor C then causes the release of tubulin polypeptides that are committed to the native state.</text>
</comment>
<dbReference type="InterPro" id="IPR012945">
    <property type="entry name" value="Tubulin-bd_cofactor_C_dom"/>
</dbReference>
<dbReference type="Gene3D" id="2.160.20.70">
    <property type="match status" value="1"/>
</dbReference>
<dbReference type="InterPro" id="IPR017901">
    <property type="entry name" value="C-CAP_CF_C-like"/>
</dbReference>
<dbReference type="InterPro" id="IPR038397">
    <property type="entry name" value="TBCC_N_sf"/>
</dbReference>
<feature type="compositionally biased region" description="Basic and acidic residues" evidence="7">
    <location>
        <begin position="177"/>
        <end position="186"/>
    </location>
</feature>
<dbReference type="PROSITE" id="PS51329">
    <property type="entry name" value="C_CAP_COFACTOR_C"/>
    <property type="match status" value="1"/>
</dbReference>
<dbReference type="SMART" id="SM00673">
    <property type="entry name" value="CARP"/>
    <property type="match status" value="1"/>
</dbReference>
<comment type="caution">
    <text evidence="9">The sequence shown here is derived from an EMBL/GenBank/DDBJ whole genome shotgun (WGS) entry which is preliminary data.</text>
</comment>
<reference evidence="9" key="2">
    <citation type="submission" date="2023-06" db="EMBL/GenBank/DDBJ databases">
        <authorList>
            <consortium name="Lawrence Berkeley National Laboratory"/>
            <person name="Mondo S.J."/>
            <person name="Hensen N."/>
            <person name="Bonometti L."/>
            <person name="Westerberg I."/>
            <person name="Brannstrom I.O."/>
            <person name="Guillou S."/>
            <person name="Cros-Aarteil S."/>
            <person name="Calhoun S."/>
            <person name="Haridas S."/>
            <person name="Kuo A."/>
            <person name="Pangilinan J."/>
            <person name="Riley R."/>
            <person name="Labutti K."/>
            <person name="Andreopoulos B."/>
            <person name="Lipzen A."/>
            <person name="Chen C."/>
            <person name="Yanf M."/>
            <person name="Daum C."/>
            <person name="Ng V."/>
            <person name="Clum A."/>
            <person name="Steindorff A."/>
            <person name="Ohm R."/>
            <person name="Martin F."/>
            <person name="Silar P."/>
            <person name="Natvig D."/>
            <person name="Lalanne C."/>
            <person name="Gautier V."/>
            <person name="Ament-Velasquez S.L."/>
            <person name="Kruys A."/>
            <person name="Hutchinson M.I."/>
            <person name="Powell A.J."/>
            <person name="Barry K."/>
            <person name="Miller A.N."/>
            <person name="Grigoriev I.V."/>
            <person name="Debuchy R."/>
            <person name="Gladieux P."/>
            <person name="Thoren M.H."/>
            <person name="Johannesson H."/>
        </authorList>
    </citation>
    <scope>NUCLEOTIDE SEQUENCE</scope>
    <source>
        <strain evidence="9">CBS 626.80</strain>
    </source>
</reference>
<dbReference type="Pfam" id="PF16752">
    <property type="entry name" value="TBCC_N"/>
    <property type="match status" value="1"/>
</dbReference>
<evidence type="ECO:0000256" key="1">
    <source>
        <dbReference type="ARBA" id="ARBA00004496"/>
    </source>
</evidence>
<protein>
    <submittedName>
        <fullName evidence="9">Tubulin binding cofactor C-domain-containing protein</fullName>
    </submittedName>
</protein>
<dbReference type="GO" id="GO:0015631">
    <property type="term" value="F:tubulin binding"/>
    <property type="evidence" value="ECO:0007669"/>
    <property type="project" value="InterPro"/>
</dbReference>
<dbReference type="FunFam" id="1.20.58.1250:FF:000002">
    <property type="entry name" value="Tubulin-specific chaperone c, putative"/>
    <property type="match status" value="1"/>
</dbReference>
<comment type="similarity">
    <text evidence="2">Belongs to the TBCC family.</text>
</comment>
<keyword evidence="5" id="KW-0143">Chaperone</keyword>
<evidence type="ECO:0000313" key="9">
    <source>
        <dbReference type="EMBL" id="KAK3954088.1"/>
    </source>
</evidence>